<accession>A0A423UC21</accession>
<name>A0A423UC21_9BIFI</name>
<dbReference type="SUPFAM" id="SSF50249">
    <property type="entry name" value="Nucleic acid-binding proteins"/>
    <property type="match status" value="1"/>
</dbReference>
<dbReference type="EMBL" id="QRAJ01000014">
    <property type="protein sequence ID" value="ROT86240.1"/>
    <property type="molecule type" value="Genomic_DNA"/>
</dbReference>
<reference evidence="3 4" key="1">
    <citation type="submission" date="2018-07" db="EMBL/GenBank/DDBJ databases">
        <title>The role of parmesan cheese in vectoring bovine microbiota.</title>
        <authorList>
            <person name="Lugli G.A."/>
            <person name="Milani C."/>
        </authorList>
    </citation>
    <scope>NUCLEOTIDE SEQUENCE [LARGE SCALE GENOMIC DNA]</scope>
    <source>
        <strain evidence="3 4">BMONG18</strain>
    </source>
</reference>
<sequence>MSYIVRTGSLAGTPELKTAQSWRIYTRAGVIVNDSQRDEHGTWSDVGTQRYNVTVFGDTARELIATAKSSGNVRILFAGSITTRQYQRADGSQGTSQDVIADEIGVSLTGQSISVERHSDDSKR</sequence>
<proteinExistence type="predicted"/>
<dbReference type="AlphaFoldDB" id="A0A423UC21"/>
<protein>
    <submittedName>
        <fullName evidence="3">Single-stranded DNA-binding protein</fullName>
    </submittedName>
</protein>
<dbReference type="InterPro" id="IPR000424">
    <property type="entry name" value="Primosome_PriB/ssb"/>
</dbReference>
<dbReference type="GO" id="GO:0003697">
    <property type="term" value="F:single-stranded DNA binding"/>
    <property type="evidence" value="ECO:0007669"/>
    <property type="project" value="InterPro"/>
</dbReference>
<comment type="caution">
    <text evidence="3">The sequence shown here is derived from an EMBL/GenBank/DDBJ whole genome shotgun (WGS) entry which is preliminary data.</text>
</comment>
<dbReference type="Gene3D" id="2.40.50.140">
    <property type="entry name" value="Nucleic acid-binding proteins"/>
    <property type="match status" value="1"/>
</dbReference>
<gene>
    <name evidence="3" type="ORF">BMONG18_1641</name>
</gene>
<organism evidence="3 4">
    <name type="scientific">Bifidobacterium mongoliense</name>
    <dbReference type="NCBI Taxonomy" id="518643"/>
    <lineage>
        <taxon>Bacteria</taxon>
        <taxon>Bacillati</taxon>
        <taxon>Actinomycetota</taxon>
        <taxon>Actinomycetes</taxon>
        <taxon>Bifidobacteriales</taxon>
        <taxon>Bifidobacteriaceae</taxon>
        <taxon>Bifidobacterium</taxon>
    </lineage>
</organism>
<dbReference type="PROSITE" id="PS50935">
    <property type="entry name" value="SSB"/>
    <property type="match status" value="1"/>
</dbReference>
<dbReference type="Pfam" id="PF00436">
    <property type="entry name" value="SSB"/>
    <property type="match status" value="1"/>
</dbReference>
<dbReference type="InterPro" id="IPR012340">
    <property type="entry name" value="NA-bd_OB-fold"/>
</dbReference>
<dbReference type="Proteomes" id="UP000285266">
    <property type="component" value="Unassembled WGS sequence"/>
</dbReference>
<evidence type="ECO:0000313" key="3">
    <source>
        <dbReference type="EMBL" id="ROT86240.1"/>
    </source>
</evidence>
<evidence type="ECO:0000256" key="2">
    <source>
        <dbReference type="PROSITE-ProRule" id="PRU00252"/>
    </source>
</evidence>
<dbReference type="RefSeq" id="WP_184937218.1">
    <property type="nucleotide sequence ID" value="NZ_QRAJ01000014.1"/>
</dbReference>
<evidence type="ECO:0000313" key="4">
    <source>
        <dbReference type="Proteomes" id="UP000285266"/>
    </source>
</evidence>
<evidence type="ECO:0000256" key="1">
    <source>
        <dbReference type="ARBA" id="ARBA00023125"/>
    </source>
</evidence>
<keyword evidence="1 2" id="KW-0238">DNA-binding</keyword>